<sequence>MAEKVAPHIRLYSASPEEVLLEKERLATIAEFYHNFKEHLSERYQTLLDLYIVSGWSLAKVADEMGIERQTVNSYLQKIQKKFRKWAYKDPKKIPYIWGDIYDSLQGRVREVYHTSTSKPPGLPFESAMKVESAGWYTTKQYGQRKTIYGTKTECRLQEYFRSRFGDDITTCPLLCGRVRCTSTMKTLSMPSP</sequence>
<name>A0ABU3NVR0_9FIRM</name>
<dbReference type="EMBL" id="JAUOZS010000001">
    <property type="protein sequence ID" value="MDT8900911.1"/>
    <property type="molecule type" value="Genomic_DNA"/>
</dbReference>
<evidence type="ECO:0000259" key="1">
    <source>
        <dbReference type="Pfam" id="PF08281"/>
    </source>
</evidence>
<dbReference type="InterPro" id="IPR013249">
    <property type="entry name" value="RNA_pol_sigma70_r4_t2"/>
</dbReference>
<feature type="domain" description="RNA polymerase sigma factor 70 region 4 type 2" evidence="1">
    <location>
        <begin position="38"/>
        <end position="78"/>
    </location>
</feature>
<evidence type="ECO:0000313" key="2">
    <source>
        <dbReference type="EMBL" id="MDT8900911.1"/>
    </source>
</evidence>
<dbReference type="Gene3D" id="1.10.10.10">
    <property type="entry name" value="Winged helix-like DNA-binding domain superfamily/Winged helix DNA-binding domain"/>
    <property type="match status" value="1"/>
</dbReference>
<dbReference type="SUPFAM" id="SSF88659">
    <property type="entry name" value="Sigma3 and sigma4 domains of RNA polymerase sigma factors"/>
    <property type="match status" value="1"/>
</dbReference>
<reference evidence="2 3" key="1">
    <citation type="submission" date="2023-07" db="EMBL/GenBank/DDBJ databases">
        <title>The novel representative of Negativicutes class, Anaeroselena agilis gen. nov. sp. nov.</title>
        <authorList>
            <person name="Prokofeva M.I."/>
            <person name="Elcheninov A.G."/>
            <person name="Klyukina A."/>
            <person name="Kublanov I.V."/>
            <person name="Frolov E.N."/>
            <person name="Podosokorskaya O.A."/>
        </authorList>
    </citation>
    <scope>NUCLEOTIDE SEQUENCE [LARGE SCALE GENOMIC DNA]</scope>
    <source>
        <strain evidence="2 3">4137-cl</strain>
    </source>
</reference>
<protein>
    <submittedName>
        <fullName evidence="2">Sigma-70 family RNA polymerase sigma factor</fullName>
    </submittedName>
</protein>
<dbReference type="Pfam" id="PF08281">
    <property type="entry name" value="Sigma70_r4_2"/>
    <property type="match status" value="1"/>
</dbReference>
<dbReference type="RefSeq" id="WP_413779443.1">
    <property type="nucleotide sequence ID" value="NZ_JAUOZS010000001.1"/>
</dbReference>
<keyword evidence="3" id="KW-1185">Reference proteome</keyword>
<evidence type="ECO:0000313" key="3">
    <source>
        <dbReference type="Proteomes" id="UP001254848"/>
    </source>
</evidence>
<dbReference type="InterPro" id="IPR013324">
    <property type="entry name" value="RNA_pol_sigma_r3/r4-like"/>
</dbReference>
<comment type="caution">
    <text evidence="2">The sequence shown here is derived from an EMBL/GenBank/DDBJ whole genome shotgun (WGS) entry which is preliminary data.</text>
</comment>
<organism evidence="2 3">
    <name type="scientific">Anaeroselena agilis</name>
    <dbReference type="NCBI Taxonomy" id="3063788"/>
    <lineage>
        <taxon>Bacteria</taxon>
        <taxon>Bacillati</taxon>
        <taxon>Bacillota</taxon>
        <taxon>Negativicutes</taxon>
        <taxon>Acetonemataceae</taxon>
        <taxon>Anaeroselena</taxon>
    </lineage>
</organism>
<accession>A0ABU3NVR0</accession>
<dbReference type="Proteomes" id="UP001254848">
    <property type="component" value="Unassembled WGS sequence"/>
</dbReference>
<gene>
    <name evidence="2" type="ORF">Q4T40_06645</name>
</gene>
<proteinExistence type="predicted"/>
<dbReference type="InterPro" id="IPR036388">
    <property type="entry name" value="WH-like_DNA-bd_sf"/>
</dbReference>